<dbReference type="SUPFAM" id="SSF143437">
    <property type="entry name" value="THUMP domain-like"/>
    <property type="match status" value="1"/>
</dbReference>
<dbReference type="PROSITE" id="PS51165">
    <property type="entry name" value="THUMP"/>
    <property type="match status" value="1"/>
</dbReference>
<evidence type="ECO:0000256" key="2">
    <source>
        <dbReference type="SAM" id="MobiDB-lite"/>
    </source>
</evidence>
<feature type="compositionally biased region" description="Basic residues" evidence="2">
    <location>
        <begin position="1"/>
        <end position="10"/>
    </location>
</feature>
<feature type="region of interest" description="Disordered" evidence="2">
    <location>
        <begin position="1"/>
        <end position="20"/>
    </location>
</feature>
<dbReference type="InterPro" id="IPR040183">
    <property type="entry name" value="THUMPD1-like"/>
</dbReference>
<dbReference type="GO" id="GO:0003723">
    <property type="term" value="F:RNA binding"/>
    <property type="evidence" value="ECO:0007669"/>
    <property type="project" value="UniProtKB-UniRule"/>
</dbReference>
<evidence type="ECO:0000259" key="3">
    <source>
        <dbReference type="PROSITE" id="PS51165"/>
    </source>
</evidence>
<evidence type="ECO:0000313" key="4">
    <source>
        <dbReference type="EMBL" id="MFH4980577.1"/>
    </source>
</evidence>
<organism evidence="4 5">
    <name type="scientific">Gnathostoma spinigerum</name>
    <dbReference type="NCBI Taxonomy" id="75299"/>
    <lineage>
        <taxon>Eukaryota</taxon>
        <taxon>Metazoa</taxon>
        <taxon>Ecdysozoa</taxon>
        <taxon>Nematoda</taxon>
        <taxon>Chromadorea</taxon>
        <taxon>Rhabditida</taxon>
        <taxon>Spirurina</taxon>
        <taxon>Gnathostomatomorpha</taxon>
        <taxon>Gnathostomatoidea</taxon>
        <taxon>Gnathostomatidae</taxon>
        <taxon>Gnathostoma</taxon>
    </lineage>
</organism>
<sequence length="323" mass="36551">MSPKSKRKREYYRIGPSGTKQKSVENGISGIFFTCDSSEHKAVREAYNLLEQILEELGYSESCEVNASESSNSSKRMVNTDASKECGSTDSENCEGDKEIDIADSIKRFCDARKNLTTLEQKQRRSVIQRPSGASHCLFFKLKGISGPKVHKVADKLVEMATESPCCRALQRVFPIEITCPVNIKNVREEVFKIINNYLLDADKEQSPPSFAVEFKARNNDLLRRTDVLDVVTEAFRSLSPNSRVNLTKPEVTVLVQVVRKTVMLSCIRHFMERKRMSLHPARNSDPVECSDIKENVIDEKLIPEETEKSVPSLPEKSLDDNR</sequence>
<evidence type="ECO:0000313" key="5">
    <source>
        <dbReference type="Proteomes" id="UP001608902"/>
    </source>
</evidence>
<dbReference type="Pfam" id="PF02926">
    <property type="entry name" value="THUMP"/>
    <property type="match status" value="1"/>
</dbReference>
<proteinExistence type="predicted"/>
<gene>
    <name evidence="4" type="ORF">AB6A40_007286</name>
</gene>
<keyword evidence="1" id="KW-0694">RNA-binding</keyword>
<feature type="region of interest" description="Disordered" evidence="2">
    <location>
        <begin position="70"/>
        <end position="95"/>
    </location>
</feature>
<feature type="domain" description="THUMP" evidence="3">
    <location>
        <begin position="158"/>
        <end position="269"/>
    </location>
</feature>
<reference evidence="4 5" key="1">
    <citation type="submission" date="2024-08" db="EMBL/GenBank/DDBJ databases">
        <title>Gnathostoma spinigerum genome.</title>
        <authorList>
            <person name="Gonzalez-Bertolin B."/>
            <person name="Monzon S."/>
            <person name="Zaballos A."/>
            <person name="Jimenez P."/>
            <person name="Dekumyoy P."/>
            <person name="Varona S."/>
            <person name="Cuesta I."/>
            <person name="Sumanam S."/>
            <person name="Adisakwattana P."/>
            <person name="Gasser R.B."/>
            <person name="Hernandez-Gonzalez A."/>
            <person name="Young N.D."/>
            <person name="Perteguer M.J."/>
        </authorList>
    </citation>
    <scope>NUCLEOTIDE SEQUENCE [LARGE SCALE GENOMIC DNA]</scope>
    <source>
        <strain evidence="4">AL3</strain>
        <tissue evidence="4">Liver</tissue>
    </source>
</reference>
<accession>A0ABD6EMZ3</accession>
<feature type="compositionally biased region" description="Polar residues" evidence="2">
    <location>
        <begin position="70"/>
        <end position="91"/>
    </location>
</feature>
<dbReference type="SMART" id="SM00981">
    <property type="entry name" value="THUMP"/>
    <property type="match status" value="1"/>
</dbReference>
<dbReference type="Gene3D" id="3.30.2300.10">
    <property type="entry name" value="THUMP superfamily"/>
    <property type="match status" value="1"/>
</dbReference>
<name>A0ABD6EMZ3_9BILA</name>
<dbReference type="PANTHER" id="PTHR13452">
    <property type="entry name" value="THUMP DOMAIN CONTAINING PROTEIN 1-RELATED"/>
    <property type="match status" value="1"/>
</dbReference>
<dbReference type="InterPro" id="IPR004114">
    <property type="entry name" value="THUMP_dom"/>
</dbReference>
<comment type="caution">
    <text evidence="4">The sequence shown here is derived from an EMBL/GenBank/DDBJ whole genome shotgun (WGS) entry which is preliminary data.</text>
</comment>
<dbReference type="EMBL" id="JBGFUD010005758">
    <property type="protein sequence ID" value="MFH4980577.1"/>
    <property type="molecule type" value="Genomic_DNA"/>
</dbReference>
<dbReference type="PANTHER" id="PTHR13452:SF10">
    <property type="entry name" value="THUMP DOMAIN-CONTAINING PROTEIN 1"/>
    <property type="match status" value="1"/>
</dbReference>
<protein>
    <recommendedName>
        <fullName evidence="3">THUMP domain-containing protein</fullName>
    </recommendedName>
</protein>
<dbReference type="CDD" id="cd11717">
    <property type="entry name" value="THUMP_THUMPD1_like"/>
    <property type="match status" value="1"/>
</dbReference>
<evidence type="ECO:0000256" key="1">
    <source>
        <dbReference type="PROSITE-ProRule" id="PRU00529"/>
    </source>
</evidence>
<dbReference type="AlphaFoldDB" id="A0ABD6EMZ3"/>
<feature type="region of interest" description="Disordered" evidence="2">
    <location>
        <begin position="301"/>
        <end position="323"/>
    </location>
</feature>
<keyword evidence="5" id="KW-1185">Reference proteome</keyword>
<dbReference type="Proteomes" id="UP001608902">
    <property type="component" value="Unassembled WGS sequence"/>
</dbReference>